<dbReference type="PANTHER" id="PTHR45642:SF38">
    <property type="entry name" value="GDSL ESTERASE_LIPASE EXL3-LIKE"/>
    <property type="match status" value="1"/>
</dbReference>
<dbReference type="Pfam" id="PF00657">
    <property type="entry name" value="Lipase_GDSL"/>
    <property type="match status" value="5"/>
</dbReference>
<dbReference type="InterPro" id="IPR008265">
    <property type="entry name" value="Lipase_GDSL_AS"/>
</dbReference>
<dbReference type="GO" id="GO:0016298">
    <property type="term" value="F:lipase activity"/>
    <property type="evidence" value="ECO:0007669"/>
    <property type="project" value="InterPro"/>
</dbReference>
<dbReference type="InterPro" id="IPR036514">
    <property type="entry name" value="SGNH_hydro_sf"/>
</dbReference>
<organism evidence="4">
    <name type="scientific">Solanum lycopersicum</name>
    <name type="common">Tomato</name>
    <name type="synonym">Lycopersicon esculentum</name>
    <dbReference type="NCBI Taxonomy" id="4081"/>
    <lineage>
        <taxon>Eukaryota</taxon>
        <taxon>Viridiplantae</taxon>
        <taxon>Streptophyta</taxon>
        <taxon>Embryophyta</taxon>
        <taxon>Tracheophyta</taxon>
        <taxon>Spermatophyta</taxon>
        <taxon>Magnoliopsida</taxon>
        <taxon>eudicotyledons</taxon>
        <taxon>Gunneridae</taxon>
        <taxon>Pentapetalae</taxon>
        <taxon>asterids</taxon>
        <taxon>lamiids</taxon>
        <taxon>Solanales</taxon>
        <taxon>Solanaceae</taxon>
        <taxon>Solanoideae</taxon>
        <taxon>Solaneae</taxon>
        <taxon>Solanum</taxon>
        <taxon>Solanum subgen. Lycopersicon</taxon>
    </lineage>
</organism>
<dbReference type="InterPro" id="IPR001087">
    <property type="entry name" value="GDSL"/>
</dbReference>
<reference evidence="4" key="2">
    <citation type="submission" date="2019-01" db="UniProtKB">
        <authorList>
            <consortium name="EnsemblPlants"/>
        </authorList>
    </citation>
    <scope>IDENTIFICATION</scope>
    <source>
        <strain evidence="4">cv. Heinz 1706</strain>
    </source>
</reference>
<dbReference type="Gramene" id="Solyc04g081755.1.1">
    <property type="protein sequence ID" value="Solyc04g081755.1.1"/>
    <property type="gene ID" value="Solyc04g081755.1"/>
</dbReference>
<dbReference type="InParanoid" id="A0A3Q7GC38"/>
<dbReference type="PaxDb" id="4081-Solyc04g081780.2.1"/>
<reference evidence="4" key="1">
    <citation type="journal article" date="2012" name="Nature">
        <title>The tomato genome sequence provides insights into fleshy fruit evolution.</title>
        <authorList>
            <consortium name="Tomato Genome Consortium"/>
        </authorList>
    </citation>
    <scope>NUCLEOTIDE SEQUENCE [LARGE SCALE GENOMIC DNA]</scope>
    <source>
        <strain evidence="4">cv. Heinz 1706</strain>
    </source>
</reference>
<protein>
    <submittedName>
        <fullName evidence="4">Uncharacterized protein</fullName>
    </submittedName>
</protein>
<dbReference type="FunFam" id="3.40.50.1110:FF:000003">
    <property type="entry name" value="GDSL esterase/lipase APG"/>
    <property type="match status" value="5"/>
</dbReference>
<dbReference type="Gene3D" id="3.40.50.1110">
    <property type="entry name" value="SGNH hydrolase"/>
    <property type="match status" value="5"/>
</dbReference>
<dbReference type="CDD" id="cd01837">
    <property type="entry name" value="SGNH_plant_lipase_like"/>
    <property type="match status" value="5"/>
</dbReference>
<accession>A0A3Q7GC38</accession>
<feature type="signal peptide" evidence="3">
    <location>
        <begin position="1"/>
        <end position="23"/>
    </location>
</feature>
<feature type="region of interest" description="Disordered" evidence="2">
    <location>
        <begin position="1626"/>
        <end position="1662"/>
    </location>
</feature>
<evidence type="ECO:0000256" key="2">
    <source>
        <dbReference type="SAM" id="MobiDB-lite"/>
    </source>
</evidence>
<evidence type="ECO:0000256" key="3">
    <source>
        <dbReference type="SAM" id="SignalP"/>
    </source>
</evidence>
<dbReference type="OMA" id="ENPNQYG"/>
<keyword evidence="3" id="KW-0732">Signal</keyword>
<dbReference type="Proteomes" id="UP000004994">
    <property type="component" value="Chromosome 4"/>
</dbReference>
<evidence type="ECO:0000313" key="4">
    <source>
        <dbReference type="EnsemblPlants" id="Solyc04g081755.1.1"/>
    </source>
</evidence>
<comment type="similarity">
    <text evidence="1">Belongs to the 'GDSL' lipolytic enzyme family.</text>
</comment>
<dbReference type="InterPro" id="IPR035669">
    <property type="entry name" value="SGNH_plant_lipase-like"/>
</dbReference>
<dbReference type="PANTHER" id="PTHR45642">
    <property type="entry name" value="GDSL ESTERASE/LIPASE EXL3"/>
    <property type="match status" value="1"/>
</dbReference>
<sequence length="1662" mass="182732">MFYSIMVIFFISFLLLFINCCEGKVQLPNNMVVKAVFAFGDSIVDQGSNNYVSTIVKCNFPPYGKDFNGGLPTGRFSNGKTPPDLIVEELGIKDFVPAYLDPNLKIEDLITGVSFASGGCGYDPLTATIVSAIPLSTQLNQFKEYLSKLEVLVGEEEANDILKNSLFLVVAGSDDLANTYFTAGVRLKKDVNSYTDLMVAKASEFVQELYNLGARKIGIFGIPPIGCVPSQRTLAGGPHRVCSEEYNEAAQLANTKFSTQIHSLSQKLAQSKLVFLEIYNPLLDLIVNPKKYGCCGTGKIEVTVLCNKFSGTCEDDTKYLFWDSYHPTEKGKVQLPNNVVVKAVFAFGDSIVDQGNNNYIPTIAKCNFPPYGKDFNGGIPTGRFCNGKTPPDLIVEELGIKEYIPAYLDSNLRNEDLKTGVSFASGGCGYDPRTSTLALAIPLSTQLNQFKEYIGKLEGLVGEEEANYILKNSLFLVVAGSDDLANTYFTLEVRLKQNIDSYTDLMVSKATEFFQELYNLGARKIGIFGIPPIGCLPSQRTLAGGPNRVCAKEYNEAAQLANTKFSIAIDSLSKKLAQSKLVLIDIYNPFLDIIVNPQKYGLEEVEKGCCGTGNIEVTILCNKFSGTCEDDTKYLFWDSFHPTEKAKLQLRKDINITALFAFGDSIVDQGNNNNLITHAKCNFLPYGKDFMGGNNPTGRFSNARTPADMLVEDFGIKKLMPAYLDSNLKVEDLKTGVSFASGASGFDLLTPVVASALPLSVQLALFQQYIWKMNGFIGEEATKNIVKKSLYIVVAGSDDLCNTYFMLKFPRKIQYNVDSYTNLMVDGASNFINDLYNMGARRIWIFGLPPIGCLPSQILRGGGPSKICVNEYNQAARIANTKLSNKIHSLNKKLPQIELLYINIYDPLLDIIAKHNKYGFEDALSACCQGRNEYLLCDNVTKICENDANYLFWDSYHLTEKVFVFGDSIVDTGNNNGLKTIAKVNYPPYGKDFMGGIPTGRFSNGKVPSDFLVEELGIKDLLPAYLDPTLQSEDLITGVNFASGGAGYDPLTSELAKVISLDGQVILFKEYIVKLTELVGEDRKNEILANSLFMLVTGANDITNTYFGMPLRKSYYDVPSYADLLVNFASSFVQDLYGLGARRIGMFGIPPIGCLPSQRTLKGGEERQCVDNLNQAAKLFNNKLEAYSSSQGNKLPNSRLVYVDTYNVLLDVIDNPQRYGTIMIQDYRQGMLRHGENRILLLCNVQADMNVPHNKSIQAVIVFGDSIVDTGNNNGLTTIGKVNYPPYGKDFMGGKPTGRFCNGKVPPDLIVEELGIKELLPAYLDPTLQAEDLITGVNFASGGAGYDPLTSEIANVISLSVENVQRVHSKDRKNEILANSLYILVVGSNDITNTYFSTHLRKSYYDISSYADFLLNYGNITFQLNLNLRKCTRLNNEMLFMILKDLYEIGARRIGVFGIPPIGCLPSQRTLKGGEERQCVDYLNQAALLFNSKLAADLSSLGNKLPNSRLVYVDIYNLPLDVINNPQKYGFKIADKGCCGTGQIEVAELCRFACSSDSDYDPLMRSKPQEELTISVSKSRSIVVAATVRIQGATLTTVAGPGPSFPAEQETRIPFSTAWNAPIAIGSLENSTSRPDDEPSDSDKTSTPSAIASSNAFIIADP</sequence>
<evidence type="ECO:0000313" key="5">
    <source>
        <dbReference type="Proteomes" id="UP000004994"/>
    </source>
</evidence>
<dbReference type="PROSITE" id="PS01098">
    <property type="entry name" value="LIPASE_GDSL_SER"/>
    <property type="match status" value="2"/>
</dbReference>
<feature type="compositionally biased region" description="Low complexity" evidence="2">
    <location>
        <begin position="1649"/>
        <end position="1662"/>
    </location>
</feature>
<proteinExistence type="inferred from homology"/>
<dbReference type="GO" id="GO:0006629">
    <property type="term" value="P:lipid metabolic process"/>
    <property type="evidence" value="ECO:0007669"/>
    <property type="project" value="InterPro"/>
</dbReference>
<name>A0A3Q7GC38_SOLLC</name>
<feature type="compositionally biased region" description="Basic and acidic residues" evidence="2">
    <location>
        <begin position="1634"/>
        <end position="1644"/>
    </location>
</feature>
<dbReference type="EnsemblPlants" id="Solyc04g081755.1.1">
    <property type="protein sequence ID" value="Solyc04g081755.1.1"/>
    <property type="gene ID" value="Solyc04g081755.1"/>
</dbReference>
<keyword evidence="5" id="KW-1185">Reference proteome</keyword>
<dbReference type="InterPro" id="IPR050592">
    <property type="entry name" value="GDSL_lipolytic_enzyme"/>
</dbReference>
<feature type="chain" id="PRO_5018581162" evidence="3">
    <location>
        <begin position="24"/>
        <end position="1662"/>
    </location>
</feature>
<evidence type="ECO:0000256" key="1">
    <source>
        <dbReference type="ARBA" id="ARBA00008668"/>
    </source>
</evidence>